<evidence type="ECO:0000313" key="3">
    <source>
        <dbReference type="Proteomes" id="UP000799324"/>
    </source>
</evidence>
<dbReference type="AlphaFoldDB" id="A0A6A6SU06"/>
<dbReference type="PANTHER" id="PTHR21310:SF56">
    <property type="entry name" value="AMINOGLYCOSIDE PHOSPHOTRANSFERASE DOMAIN-CONTAINING PROTEIN"/>
    <property type="match status" value="1"/>
</dbReference>
<dbReference type="PANTHER" id="PTHR21310">
    <property type="entry name" value="AMINOGLYCOSIDE PHOSPHOTRANSFERASE-RELATED-RELATED"/>
    <property type="match status" value="1"/>
</dbReference>
<dbReference type="Pfam" id="PF01636">
    <property type="entry name" value="APH"/>
    <property type="match status" value="1"/>
</dbReference>
<protein>
    <recommendedName>
        <fullName evidence="1">Aminoglycoside phosphotransferase domain-containing protein</fullName>
    </recommendedName>
</protein>
<evidence type="ECO:0000313" key="2">
    <source>
        <dbReference type="EMBL" id="KAF2650063.1"/>
    </source>
</evidence>
<dbReference type="InterPro" id="IPR011009">
    <property type="entry name" value="Kinase-like_dom_sf"/>
</dbReference>
<dbReference type="Proteomes" id="UP000799324">
    <property type="component" value="Unassembled WGS sequence"/>
</dbReference>
<keyword evidence="3" id="KW-1185">Reference proteome</keyword>
<dbReference type="Gene3D" id="3.90.1200.10">
    <property type="match status" value="1"/>
</dbReference>
<dbReference type="InterPro" id="IPR051678">
    <property type="entry name" value="AGP_Transferase"/>
</dbReference>
<dbReference type="EMBL" id="MU004468">
    <property type="protein sequence ID" value="KAF2650063.1"/>
    <property type="molecule type" value="Genomic_DNA"/>
</dbReference>
<accession>A0A6A6SU06</accession>
<evidence type="ECO:0000259" key="1">
    <source>
        <dbReference type="Pfam" id="PF01636"/>
    </source>
</evidence>
<name>A0A6A6SU06_9PLEO</name>
<reference evidence="2" key="1">
    <citation type="journal article" date="2020" name="Stud. Mycol.">
        <title>101 Dothideomycetes genomes: a test case for predicting lifestyles and emergence of pathogens.</title>
        <authorList>
            <person name="Haridas S."/>
            <person name="Albert R."/>
            <person name="Binder M."/>
            <person name="Bloem J."/>
            <person name="Labutti K."/>
            <person name="Salamov A."/>
            <person name="Andreopoulos B."/>
            <person name="Baker S."/>
            <person name="Barry K."/>
            <person name="Bills G."/>
            <person name="Bluhm B."/>
            <person name="Cannon C."/>
            <person name="Castanera R."/>
            <person name="Culley D."/>
            <person name="Daum C."/>
            <person name="Ezra D."/>
            <person name="Gonzalez J."/>
            <person name="Henrissat B."/>
            <person name="Kuo A."/>
            <person name="Liang C."/>
            <person name="Lipzen A."/>
            <person name="Lutzoni F."/>
            <person name="Magnuson J."/>
            <person name="Mondo S."/>
            <person name="Nolan M."/>
            <person name="Ohm R."/>
            <person name="Pangilinan J."/>
            <person name="Park H.-J."/>
            <person name="Ramirez L."/>
            <person name="Alfaro M."/>
            <person name="Sun H."/>
            <person name="Tritt A."/>
            <person name="Yoshinaga Y."/>
            <person name="Zwiers L.-H."/>
            <person name="Turgeon B."/>
            <person name="Goodwin S."/>
            <person name="Spatafora J."/>
            <person name="Crous P."/>
            <person name="Grigoriev I."/>
        </authorList>
    </citation>
    <scope>NUCLEOTIDE SEQUENCE</scope>
    <source>
        <strain evidence="2">CBS 122681</strain>
    </source>
</reference>
<feature type="non-terminal residue" evidence="2">
    <location>
        <position position="403"/>
    </location>
</feature>
<dbReference type="OrthoDB" id="10003767at2759"/>
<feature type="domain" description="Aminoglycoside phosphotransferase" evidence="1">
    <location>
        <begin position="74"/>
        <end position="298"/>
    </location>
</feature>
<proteinExistence type="predicted"/>
<organism evidence="2 3">
    <name type="scientific">Lophiostoma macrostomum CBS 122681</name>
    <dbReference type="NCBI Taxonomy" id="1314788"/>
    <lineage>
        <taxon>Eukaryota</taxon>
        <taxon>Fungi</taxon>
        <taxon>Dikarya</taxon>
        <taxon>Ascomycota</taxon>
        <taxon>Pezizomycotina</taxon>
        <taxon>Dothideomycetes</taxon>
        <taxon>Pleosporomycetidae</taxon>
        <taxon>Pleosporales</taxon>
        <taxon>Lophiostomataceae</taxon>
        <taxon>Lophiostoma</taxon>
    </lineage>
</organism>
<feature type="non-terminal residue" evidence="2">
    <location>
        <position position="1"/>
    </location>
</feature>
<gene>
    <name evidence="2" type="ORF">K491DRAFT_570426</name>
</gene>
<dbReference type="InterPro" id="IPR002575">
    <property type="entry name" value="Aminoglycoside_PTrfase"/>
</dbReference>
<sequence length="403" mass="46040">EFSQERYSTYHHKVAQLGASLFPGYRTIEVTHMKGGSFNRVIGLTLTPPGPRKYTWDWFCREWKSLFGRSGSETLEEYILRIPRMSWLSNLDADIATLQFVGPHLDLPIPRSVHYDLSEDNVIGAQYMLQQRLRGQTLSPIFDRLNLAQKVSIARQVTQLVHQLASVTSDAGGRPARMSASGFSHQLEQLEIPSRTISWDLNPAEPVPSTPQSPVDFLIGLCKRWNAWDDEEHGGEIVYEEIWHGLAGVARGLEELGFLDADNIFYLCHGDLQPYNLLVEVRDEEHVEITGILDWDSAIFAPSFMAYKPPYWLWYPAEAATREFDREESANIEPASEHGRVMKQIFLKNASPEFLKYAFAPEAIIARKVLTHLRHGFKHKAHAEMAMATIEEWQQLHPDPEDD</sequence>
<dbReference type="SUPFAM" id="SSF56112">
    <property type="entry name" value="Protein kinase-like (PK-like)"/>
    <property type="match status" value="1"/>
</dbReference>